<dbReference type="Proteomes" id="UP000324222">
    <property type="component" value="Unassembled WGS sequence"/>
</dbReference>
<keyword evidence="3" id="KW-1185">Reference proteome</keyword>
<comment type="caution">
    <text evidence="2">The sequence shown here is derived from an EMBL/GenBank/DDBJ whole genome shotgun (WGS) entry which is preliminary data.</text>
</comment>
<proteinExistence type="predicted"/>
<reference evidence="2 3" key="1">
    <citation type="submission" date="2019-05" db="EMBL/GenBank/DDBJ databases">
        <title>Another draft genome of Portunus trituberculatus and its Hox gene families provides insights of decapod evolution.</title>
        <authorList>
            <person name="Jeong J.-H."/>
            <person name="Song I."/>
            <person name="Kim S."/>
            <person name="Choi T."/>
            <person name="Kim D."/>
            <person name="Ryu S."/>
            <person name="Kim W."/>
        </authorList>
    </citation>
    <scope>NUCLEOTIDE SEQUENCE [LARGE SCALE GENOMIC DNA]</scope>
    <source>
        <tissue evidence="2">Muscle</tissue>
    </source>
</reference>
<feature type="compositionally biased region" description="Basic and acidic residues" evidence="1">
    <location>
        <begin position="1"/>
        <end position="19"/>
    </location>
</feature>
<protein>
    <submittedName>
        <fullName evidence="2">Uncharacterized protein</fullName>
    </submittedName>
</protein>
<organism evidence="2 3">
    <name type="scientific">Portunus trituberculatus</name>
    <name type="common">Swimming crab</name>
    <name type="synonym">Neptunus trituberculatus</name>
    <dbReference type="NCBI Taxonomy" id="210409"/>
    <lineage>
        <taxon>Eukaryota</taxon>
        <taxon>Metazoa</taxon>
        <taxon>Ecdysozoa</taxon>
        <taxon>Arthropoda</taxon>
        <taxon>Crustacea</taxon>
        <taxon>Multicrustacea</taxon>
        <taxon>Malacostraca</taxon>
        <taxon>Eumalacostraca</taxon>
        <taxon>Eucarida</taxon>
        <taxon>Decapoda</taxon>
        <taxon>Pleocyemata</taxon>
        <taxon>Brachyura</taxon>
        <taxon>Eubrachyura</taxon>
        <taxon>Portunoidea</taxon>
        <taxon>Portunidae</taxon>
        <taxon>Portuninae</taxon>
        <taxon>Portunus</taxon>
    </lineage>
</organism>
<dbReference type="AlphaFoldDB" id="A0A5B7JWY7"/>
<evidence type="ECO:0000256" key="1">
    <source>
        <dbReference type="SAM" id="MobiDB-lite"/>
    </source>
</evidence>
<accession>A0A5B7JWY7</accession>
<name>A0A5B7JWY7_PORTR</name>
<feature type="region of interest" description="Disordered" evidence="1">
    <location>
        <begin position="1"/>
        <end position="29"/>
    </location>
</feature>
<evidence type="ECO:0000313" key="3">
    <source>
        <dbReference type="Proteomes" id="UP000324222"/>
    </source>
</evidence>
<dbReference type="EMBL" id="VSRR010107591">
    <property type="protein sequence ID" value="MPC96854.1"/>
    <property type="molecule type" value="Genomic_DNA"/>
</dbReference>
<sequence>MLCQAKEGDEKGHGGEHNDHHPHHHNLHRYASPPNLCPLAAPTSSLSVFVKINSSSSFFSSITTTTTTPSALPCPTSLLSSGQQCLDRYL</sequence>
<evidence type="ECO:0000313" key="2">
    <source>
        <dbReference type="EMBL" id="MPC96854.1"/>
    </source>
</evidence>
<gene>
    <name evidence="2" type="ORF">E2C01_092133</name>
</gene>